<name>A0A8S5M2M4_9CAUD</name>
<protein>
    <submittedName>
        <fullName evidence="1">Uncharacterized protein</fullName>
    </submittedName>
</protein>
<reference evidence="1" key="1">
    <citation type="journal article" date="2021" name="Proc. Natl. Acad. Sci. U.S.A.">
        <title>A Catalog of Tens of Thousands of Viruses from Human Metagenomes Reveals Hidden Associations with Chronic Diseases.</title>
        <authorList>
            <person name="Tisza M.J."/>
            <person name="Buck C.B."/>
        </authorList>
    </citation>
    <scope>NUCLEOTIDE SEQUENCE</scope>
    <source>
        <strain evidence="1">Ctqpo8</strain>
    </source>
</reference>
<proteinExistence type="predicted"/>
<sequence>MSQVNKYADKAGYTADKNRKDTQSAVSYVEDDGEVIYDGVNVVVDRDAADAGDLAVFDKTDGTLKFVKGATLLYDRLPPELVPMAVVYGRRGERVRIVALHHLDFYKWAVAYEVKLSGFDLAAGGNFTLTVDNTSSEFTYPAGATLASIAAQINADTAIAGYSWKATASDEIAAIVMECNTWAENYKKISATGCTLTKHAEDVDYQTTAIIIPAGTYSHLRRRNGIDNNLAGCLNDAFLEYNRTNGSTSTNVPPGSSTIIRESVFTQTDNPALVAAHPTYRDYLFGEHLAQYPSAYGAFLQDGKSNTAILAGKTRTDFYGKTVPCYPAAAAAAAYGMQVAGMTTGLETGAWWLPSAEELWLMAKGLIFAQPYDPVNRTLSVSGKVIAKTDYMASSTEYSSLYYFQVNQYGNTRWMLQQQGKSISSIVRPVSEL</sequence>
<accession>A0A8S5M2M4</accession>
<dbReference type="EMBL" id="BK014804">
    <property type="protein sequence ID" value="DAD76549.1"/>
    <property type="molecule type" value="Genomic_DNA"/>
</dbReference>
<evidence type="ECO:0000313" key="1">
    <source>
        <dbReference type="EMBL" id="DAD76549.1"/>
    </source>
</evidence>
<organism evidence="1">
    <name type="scientific">Siphoviridae sp. ctqpo8</name>
    <dbReference type="NCBI Taxonomy" id="2826469"/>
    <lineage>
        <taxon>Viruses</taxon>
        <taxon>Duplodnaviria</taxon>
        <taxon>Heunggongvirae</taxon>
        <taxon>Uroviricota</taxon>
        <taxon>Caudoviricetes</taxon>
    </lineage>
</organism>